<sequence>MLKAIRAMLSRKTASGTANMNENEFVRHVAASLYEREEFTRRAAEAASALGTDSIGKLVDLLHSEHSPPKAFESQFGGLGSWLAARQFAIFEIFYHLGRPAVPTLLTFIRGEYDWTQGNAIEILCRLHAKGVAPVSAFELLKRTIPSMREEALLYAAGPLHTLVQQDATLSGVLDELAEIPEFSDVYQYRVTGEWPSAE</sequence>
<dbReference type="InterPro" id="IPR011989">
    <property type="entry name" value="ARM-like"/>
</dbReference>
<gene>
    <name evidence="1" type="ORF">LMG18101_01771</name>
</gene>
<reference evidence="1 2" key="1">
    <citation type="submission" date="2023-07" db="EMBL/GenBank/DDBJ databases">
        <authorList>
            <person name="Peeters C."/>
        </authorList>
    </citation>
    <scope>NUCLEOTIDE SEQUENCE [LARGE SCALE GENOMIC DNA]</scope>
    <source>
        <strain evidence="1 2">LMG 18101</strain>
    </source>
</reference>
<evidence type="ECO:0000313" key="1">
    <source>
        <dbReference type="EMBL" id="CAJ0813047.1"/>
    </source>
</evidence>
<accession>A0ABN9JLY6</accession>
<evidence type="ECO:0008006" key="3">
    <source>
        <dbReference type="Google" id="ProtNLM"/>
    </source>
</evidence>
<dbReference type="EMBL" id="CATZLL010000005">
    <property type="protein sequence ID" value="CAJ0813047.1"/>
    <property type="molecule type" value="Genomic_DNA"/>
</dbReference>
<proteinExistence type="predicted"/>
<dbReference type="Proteomes" id="UP001189757">
    <property type="component" value="Unassembled WGS sequence"/>
</dbReference>
<protein>
    <recommendedName>
        <fullName evidence="3">HEAT repeat domain-containing protein</fullName>
    </recommendedName>
</protein>
<organism evidence="1 2">
    <name type="scientific">Ralstonia flaminis</name>
    <dbReference type="NCBI Taxonomy" id="3058597"/>
    <lineage>
        <taxon>Bacteria</taxon>
        <taxon>Pseudomonadati</taxon>
        <taxon>Pseudomonadota</taxon>
        <taxon>Betaproteobacteria</taxon>
        <taxon>Burkholderiales</taxon>
        <taxon>Burkholderiaceae</taxon>
        <taxon>Ralstonia</taxon>
    </lineage>
</organism>
<evidence type="ECO:0000313" key="2">
    <source>
        <dbReference type="Proteomes" id="UP001189757"/>
    </source>
</evidence>
<keyword evidence="2" id="KW-1185">Reference proteome</keyword>
<dbReference type="Gene3D" id="1.25.10.10">
    <property type="entry name" value="Leucine-rich Repeat Variant"/>
    <property type="match status" value="1"/>
</dbReference>
<name>A0ABN9JLY6_9RALS</name>
<comment type="caution">
    <text evidence="1">The sequence shown here is derived from an EMBL/GenBank/DDBJ whole genome shotgun (WGS) entry which is preliminary data.</text>
</comment>
<dbReference type="RefSeq" id="WP_316680829.1">
    <property type="nucleotide sequence ID" value="NZ_CATZLL010000005.1"/>
</dbReference>